<feature type="transmembrane region" description="Helical" evidence="1">
    <location>
        <begin position="20"/>
        <end position="39"/>
    </location>
</feature>
<evidence type="ECO:0000313" key="3">
    <source>
        <dbReference type="Proteomes" id="UP000385207"/>
    </source>
</evidence>
<evidence type="ECO:0000313" key="2">
    <source>
        <dbReference type="EMBL" id="VVO61253.1"/>
    </source>
</evidence>
<gene>
    <name evidence="2" type="ORF">PS862_00829</name>
</gene>
<dbReference type="Proteomes" id="UP000385207">
    <property type="component" value="Unassembled WGS sequence"/>
</dbReference>
<name>A0A5E7HLG3_PSEFL</name>
<sequence>MTVETVGTVSSVITSTDVTFYLSIAAALISLATFIVGYSQMRIASAKIKLDLYNKRFNVYLATLAFFQSVYDKDAPSMNAKYDEFAKCCRESQFLFDEKDGVFETMRKLIKIGGDILSYDRSLSGADADATLMLNQKIDEAKVAFGKELIRLEDQLTKYISFKTIAGW</sequence>
<keyword evidence="1" id="KW-0812">Transmembrane</keyword>
<dbReference type="EMBL" id="CABVII010000003">
    <property type="protein sequence ID" value="VVO61253.1"/>
    <property type="molecule type" value="Genomic_DNA"/>
</dbReference>
<proteinExistence type="predicted"/>
<keyword evidence="1" id="KW-0472">Membrane</keyword>
<organism evidence="2 3">
    <name type="scientific">Pseudomonas fluorescens</name>
    <dbReference type="NCBI Taxonomy" id="294"/>
    <lineage>
        <taxon>Bacteria</taxon>
        <taxon>Pseudomonadati</taxon>
        <taxon>Pseudomonadota</taxon>
        <taxon>Gammaproteobacteria</taxon>
        <taxon>Pseudomonadales</taxon>
        <taxon>Pseudomonadaceae</taxon>
        <taxon>Pseudomonas</taxon>
    </lineage>
</organism>
<dbReference type="RefSeq" id="WP_150783280.1">
    <property type="nucleotide sequence ID" value="NZ_CABVII010000003.1"/>
</dbReference>
<accession>A0A5E7HLG3</accession>
<evidence type="ECO:0000256" key="1">
    <source>
        <dbReference type="SAM" id="Phobius"/>
    </source>
</evidence>
<dbReference type="OrthoDB" id="7033595at2"/>
<reference evidence="2 3" key="1">
    <citation type="submission" date="2019-09" db="EMBL/GenBank/DDBJ databases">
        <authorList>
            <person name="Chandra G."/>
            <person name="Truman W A."/>
        </authorList>
    </citation>
    <scope>NUCLEOTIDE SEQUENCE [LARGE SCALE GENOMIC DNA]</scope>
    <source>
        <strain evidence="2">PS862</strain>
    </source>
</reference>
<keyword evidence="1" id="KW-1133">Transmembrane helix</keyword>
<dbReference type="AlphaFoldDB" id="A0A5E7HLG3"/>
<protein>
    <submittedName>
        <fullName evidence="2">Uncharacterized protein</fullName>
    </submittedName>
</protein>